<evidence type="ECO:0000313" key="4">
    <source>
        <dbReference type="EMBL" id="ELR21546.1"/>
    </source>
</evidence>
<dbReference type="SUPFAM" id="SSF50729">
    <property type="entry name" value="PH domain-like"/>
    <property type="match status" value="1"/>
</dbReference>
<dbReference type="RefSeq" id="XP_004346491.1">
    <property type="nucleotide sequence ID" value="XM_004346441.1"/>
</dbReference>
<dbReference type="SMART" id="SM00325">
    <property type="entry name" value="RhoGEF"/>
    <property type="match status" value="1"/>
</dbReference>
<evidence type="ECO:0000313" key="5">
    <source>
        <dbReference type="Proteomes" id="UP000011083"/>
    </source>
</evidence>
<reference evidence="4 5" key="1">
    <citation type="journal article" date="2013" name="Genome Biol.">
        <title>Genome of Acanthamoeba castellanii highlights extensive lateral gene transfer and early evolution of tyrosine kinase signaling.</title>
        <authorList>
            <person name="Clarke M."/>
            <person name="Lohan A.J."/>
            <person name="Liu B."/>
            <person name="Lagkouvardos I."/>
            <person name="Roy S."/>
            <person name="Zafar N."/>
            <person name="Bertelli C."/>
            <person name="Schilde C."/>
            <person name="Kianianmomeni A."/>
            <person name="Burglin T.R."/>
            <person name="Frech C."/>
            <person name="Turcotte B."/>
            <person name="Kopec K.O."/>
            <person name="Synnott J.M."/>
            <person name="Choo C."/>
            <person name="Paponov I."/>
            <person name="Finkler A."/>
            <person name="Soon Heng Tan C."/>
            <person name="Hutchins A.P."/>
            <person name="Weinmeier T."/>
            <person name="Rattei T."/>
            <person name="Chu J.S."/>
            <person name="Gimenez G."/>
            <person name="Irimia M."/>
            <person name="Rigden D.J."/>
            <person name="Fitzpatrick D.A."/>
            <person name="Lorenzo-Morales J."/>
            <person name="Bateman A."/>
            <person name="Chiu C.H."/>
            <person name="Tang P."/>
            <person name="Hegemann P."/>
            <person name="Fromm H."/>
            <person name="Raoult D."/>
            <person name="Greub G."/>
            <person name="Miranda-Saavedra D."/>
            <person name="Chen N."/>
            <person name="Nash P."/>
            <person name="Ginger M.L."/>
            <person name="Horn M."/>
            <person name="Schaap P."/>
            <person name="Caler L."/>
            <person name="Loftus B."/>
        </authorList>
    </citation>
    <scope>NUCLEOTIDE SEQUENCE [LARGE SCALE GENOMIC DNA]</scope>
    <source>
        <strain evidence="4 5">Neff</strain>
    </source>
</reference>
<feature type="region of interest" description="Disordered" evidence="1">
    <location>
        <begin position="888"/>
        <end position="909"/>
    </location>
</feature>
<protein>
    <submittedName>
        <fullName evidence="4">PH domain containing protein</fullName>
    </submittedName>
</protein>
<accession>L8HAW8</accession>
<evidence type="ECO:0000259" key="3">
    <source>
        <dbReference type="PROSITE" id="PS50010"/>
    </source>
</evidence>
<dbReference type="Pfam" id="PF22697">
    <property type="entry name" value="SOS1_NGEF_PH"/>
    <property type="match status" value="1"/>
</dbReference>
<dbReference type="InterPro" id="IPR011993">
    <property type="entry name" value="PH-like_dom_sf"/>
</dbReference>
<dbReference type="InterPro" id="IPR055251">
    <property type="entry name" value="SOS1_NGEF_PH"/>
</dbReference>
<dbReference type="InterPro" id="IPR035899">
    <property type="entry name" value="DBL_dom_sf"/>
</dbReference>
<keyword evidence="5" id="KW-1185">Reference proteome</keyword>
<dbReference type="VEuPathDB" id="AmoebaDB:ACA1_226730"/>
<dbReference type="EMBL" id="KB007901">
    <property type="protein sequence ID" value="ELR21546.1"/>
    <property type="molecule type" value="Genomic_DNA"/>
</dbReference>
<proteinExistence type="predicted"/>
<dbReference type="AlphaFoldDB" id="L8HAW8"/>
<dbReference type="Pfam" id="PF04784">
    <property type="entry name" value="DUF547"/>
    <property type="match status" value="1"/>
</dbReference>
<feature type="domain" description="DH" evidence="3">
    <location>
        <begin position="279"/>
        <end position="375"/>
    </location>
</feature>
<dbReference type="Gene3D" id="2.30.29.30">
    <property type="entry name" value="Pleckstrin-homology domain (PH domain)/Phosphotyrosine-binding domain (PTB)"/>
    <property type="match status" value="1"/>
</dbReference>
<evidence type="ECO:0000259" key="2">
    <source>
        <dbReference type="PROSITE" id="PS50003"/>
    </source>
</evidence>
<dbReference type="Proteomes" id="UP000011083">
    <property type="component" value="Unassembled WGS sequence"/>
</dbReference>
<name>L8HAW8_ACACF</name>
<dbReference type="Pfam" id="PF00621">
    <property type="entry name" value="RhoGEF"/>
    <property type="match status" value="1"/>
</dbReference>
<dbReference type="PANTHER" id="PTHR12673">
    <property type="entry name" value="FACIOGENITAL DYSPLASIA PROTEIN"/>
    <property type="match status" value="1"/>
</dbReference>
<dbReference type="InterPro" id="IPR000219">
    <property type="entry name" value="DH_dom"/>
</dbReference>
<dbReference type="PROSITE" id="PS50003">
    <property type="entry name" value="PH_DOMAIN"/>
    <property type="match status" value="1"/>
</dbReference>
<dbReference type="PROSITE" id="PS50010">
    <property type="entry name" value="DH_2"/>
    <property type="match status" value="1"/>
</dbReference>
<sequence length="909" mass="102115">MRSSWGGKAAEERGVRPRITGVWRVGIGSARTSGNLSTSAPDLLEAIAAVNTAETGGENSHEAKERSNLLASQLAQVHEARKLLCNDSQPTELMRDPRRLLDSGYDELTELEKEIGEILQNDEDEEVVEEERHQGTGSCTDDDMDLTSGLITLESFMGNTQREALGDSRGQLLAKVQRTAARDDPAVTPGAPAEGTVAGDAAVALKPRLKEKMTSRITALFRRLIDSEAVLDRKMTMEIVSTAEFIHKVNSDMMKQFASVHNDLARSGPKTFLAMTRWYKLYCMYCDNYERSFSVISHAKKIPAFRSFWKEAHQNPLLNGKQIFSYMSKPLYRVLKYHAMLKEIFGNAPEGYPARADLVEAMKETNTVTAYIMSKKVISSDLQKILSIYYQLSDLHDFDLVSTRRQFIREGMLVKLSPKGKEQERQFFLFDDVLIYARRKRHDKFFVKGVVPMDLVLIREVRVKAGGDHGDKAARSFQLVRLDVKKVHTIRAKNKAEKDEWTKDLQKIVNQYLAKLQEVQKIPQTLDEVVDTAVSFLLWGVLPSAASTAQKSPPMSSNLAFIHQRRPQHLVLPKVLDGDDAMESGKLALNTIYPARDSAGSPYENFVKATSELQRVYLGEMNGAEVITFFLNLYHVILLHAHVEMGAPSAGSPRFSYLETMAYRVGRATLSLFDIEYHVLRARMSKPDIFGVGSRFAKSLKKKSKELEGFALEPNPLLNFAISYLVVGSPEIVVYTPELVAQQLRQATQNRLCRHLVVKHAQGKVYLPNEFEWHAADFLKRAPPSMGEYTHREVQDMLNWCSAYVTGPEGQDFVNLLALHKTKTCLYYYEPNWNFSLPNASSDIAADRPARPTSRVASIPLLPRVGLKVSAPTTSLDDSFNTVFTPKARSTSKDALPPRKRSRTVEAAL</sequence>
<evidence type="ECO:0000256" key="1">
    <source>
        <dbReference type="SAM" id="MobiDB-lite"/>
    </source>
</evidence>
<dbReference type="InterPro" id="IPR001849">
    <property type="entry name" value="PH_domain"/>
</dbReference>
<dbReference type="SMART" id="SM00233">
    <property type="entry name" value="PH"/>
    <property type="match status" value="1"/>
</dbReference>
<dbReference type="GO" id="GO:0005085">
    <property type="term" value="F:guanyl-nucleotide exchange factor activity"/>
    <property type="evidence" value="ECO:0007669"/>
    <property type="project" value="InterPro"/>
</dbReference>
<gene>
    <name evidence="4" type="ORF">ACA1_226730</name>
</gene>
<dbReference type="InterPro" id="IPR051092">
    <property type="entry name" value="FYVE_RhoGEF_PH"/>
</dbReference>
<dbReference type="KEGG" id="acan:ACA1_226730"/>
<dbReference type="GeneID" id="14922445"/>
<dbReference type="OrthoDB" id="660555at2759"/>
<dbReference type="InterPro" id="IPR006869">
    <property type="entry name" value="DUF547"/>
</dbReference>
<organism evidence="4 5">
    <name type="scientific">Acanthamoeba castellanii (strain ATCC 30010 / Neff)</name>
    <dbReference type="NCBI Taxonomy" id="1257118"/>
    <lineage>
        <taxon>Eukaryota</taxon>
        <taxon>Amoebozoa</taxon>
        <taxon>Discosea</taxon>
        <taxon>Longamoebia</taxon>
        <taxon>Centramoebida</taxon>
        <taxon>Acanthamoebidae</taxon>
        <taxon>Acanthamoeba</taxon>
    </lineage>
</organism>
<dbReference type="Gene3D" id="1.20.900.10">
    <property type="entry name" value="Dbl homology (DH) domain"/>
    <property type="match status" value="1"/>
</dbReference>
<dbReference type="PANTHER" id="PTHR12673:SF159">
    <property type="entry name" value="LD03170P"/>
    <property type="match status" value="1"/>
</dbReference>
<dbReference type="GO" id="GO:0005737">
    <property type="term" value="C:cytoplasm"/>
    <property type="evidence" value="ECO:0007669"/>
    <property type="project" value="TreeGrafter"/>
</dbReference>
<feature type="domain" description="PH" evidence="2">
    <location>
        <begin position="406"/>
        <end position="510"/>
    </location>
</feature>
<dbReference type="SUPFAM" id="SSF48065">
    <property type="entry name" value="DBL homology domain (DH-domain)"/>
    <property type="match status" value="1"/>
</dbReference>